<dbReference type="NCBIfam" id="TIGR00628">
    <property type="entry name" value="ung"/>
    <property type="match status" value="1"/>
</dbReference>
<dbReference type="SMART" id="SM00986">
    <property type="entry name" value="UDG"/>
    <property type="match status" value="1"/>
</dbReference>
<evidence type="ECO:0000256" key="9">
    <source>
        <dbReference type="RuleBase" id="RU003780"/>
    </source>
</evidence>
<evidence type="ECO:0000256" key="8">
    <source>
        <dbReference type="PROSITE-ProRule" id="PRU10072"/>
    </source>
</evidence>
<dbReference type="NCBIfam" id="NF003592">
    <property type="entry name" value="PRK05254.1-5"/>
    <property type="match status" value="1"/>
</dbReference>
<organism evidence="12">
    <name type="scientific">Timspurckia oligopyrenoides</name>
    <dbReference type="NCBI Taxonomy" id="708627"/>
    <lineage>
        <taxon>Eukaryota</taxon>
        <taxon>Rhodophyta</taxon>
        <taxon>Bangiophyceae</taxon>
        <taxon>Porphyridiales</taxon>
        <taxon>Porphyridiaceae</taxon>
        <taxon>Timspurckia</taxon>
    </lineage>
</organism>
<comment type="similarity">
    <text evidence="2 7 9">Belongs to the uracil-DNA glycosylase (UDG) superfamily. UNG family.</text>
</comment>
<comment type="catalytic activity">
    <reaction evidence="1 7 9">
        <text>Hydrolyzes single-stranded DNA or mismatched double-stranded DNA and polynucleotides, releasing free uracil.</text>
        <dbReference type="EC" id="3.2.2.27"/>
    </reaction>
</comment>
<evidence type="ECO:0000256" key="5">
    <source>
        <dbReference type="ARBA" id="ARBA00022801"/>
    </source>
</evidence>
<evidence type="ECO:0000256" key="2">
    <source>
        <dbReference type="ARBA" id="ARBA00008184"/>
    </source>
</evidence>
<dbReference type="SUPFAM" id="SSF52141">
    <property type="entry name" value="Uracil-DNA glycosylase-like"/>
    <property type="match status" value="1"/>
</dbReference>
<protein>
    <recommendedName>
        <fullName evidence="3 7">Uracil-DNA glycosylase</fullName>
        <shortName evidence="7">UDG</shortName>
        <ecNumber evidence="3 7">3.2.2.27</ecNumber>
    </recommendedName>
</protein>
<dbReference type="Gene3D" id="3.40.470.10">
    <property type="entry name" value="Uracil-DNA glycosylase-like domain"/>
    <property type="match status" value="1"/>
</dbReference>
<dbReference type="PANTHER" id="PTHR11264">
    <property type="entry name" value="URACIL-DNA GLYCOSYLASE"/>
    <property type="match status" value="1"/>
</dbReference>
<dbReference type="PROSITE" id="PS00130">
    <property type="entry name" value="U_DNA_GLYCOSYLASE"/>
    <property type="match status" value="1"/>
</dbReference>
<evidence type="ECO:0000256" key="6">
    <source>
        <dbReference type="ARBA" id="ARBA00023204"/>
    </source>
</evidence>
<evidence type="ECO:0000256" key="4">
    <source>
        <dbReference type="ARBA" id="ARBA00022763"/>
    </source>
</evidence>
<gene>
    <name evidence="12" type="ORF">TOLI1172_LOCUS5480</name>
</gene>
<feature type="region of interest" description="Disordered" evidence="10">
    <location>
        <begin position="47"/>
        <end position="68"/>
    </location>
</feature>
<dbReference type="InterPro" id="IPR036895">
    <property type="entry name" value="Uracil-DNA_glycosylase-like_sf"/>
</dbReference>
<dbReference type="GO" id="GO:0097510">
    <property type="term" value="P:base-excision repair, AP site formation via deaminated base removal"/>
    <property type="evidence" value="ECO:0007669"/>
    <property type="project" value="TreeGrafter"/>
</dbReference>
<evidence type="ECO:0000256" key="10">
    <source>
        <dbReference type="SAM" id="MobiDB-lite"/>
    </source>
</evidence>
<keyword evidence="7" id="KW-0539">Nucleus</keyword>
<proteinExistence type="inferred from homology"/>
<dbReference type="SMART" id="SM00987">
    <property type="entry name" value="UreE_C"/>
    <property type="match status" value="1"/>
</dbReference>
<dbReference type="AlphaFoldDB" id="A0A7S0ZGQ6"/>
<dbReference type="NCBIfam" id="NF003588">
    <property type="entry name" value="PRK05254.1-1"/>
    <property type="match status" value="1"/>
</dbReference>
<comment type="subcellular location">
    <subcellularLocation>
        <location evidence="7">Mitochondrion</location>
    </subcellularLocation>
    <subcellularLocation>
        <location evidence="7">Nucleus</location>
    </subcellularLocation>
</comment>
<dbReference type="HAMAP" id="MF_00148">
    <property type="entry name" value="UDG"/>
    <property type="match status" value="1"/>
</dbReference>
<name>A0A7S0ZGQ6_9RHOD</name>
<keyword evidence="7" id="KW-0496">Mitochondrion</keyword>
<dbReference type="PANTHER" id="PTHR11264:SF0">
    <property type="entry name" value="URACIL-DNA GLYCOSYLASE"/>
    <property type="match status" value="1"/>
</dbReference>
<dbReference type="CDD" id="cd10027">
    <property type="entry name" value="UDG-F1-like"/>
    <property type="match status" value="1"/>
</dbReference>
<feature type="domain" description="Uracil-DNA glycosylase-like" evidence="11">
    <location>
        <begin position="124"/>
        <end position="289"/>
    </location>
</feature>
<evidence type="ECO:0000256" key="3">
    <source>
        <dbReference type="ARBA" id="ARBA00012030"/>
    </source>
</evidence>
<dbReference type="InterPro" id="IPR005122">
    <property type="entry name" value="Uracil-DNA_glycosylase-like"/>
</dbReference>
<dbReference type="EMBL" id="HBFP01007632">
    <property type="protein sequence ID" value="CAD8821085.1"/>
    <property type="molecule type" value="Transcribed_RNA"/>
</dbReference>
<evidence type="ECO:0000259" key="11">
    <source>
        <dbReference type="SMART" id="SM00986"/>
    </source>
</evidence>
<keyword evidence="4 7" id="KW-0227">DNA damage</keyword>
<feature type="active site" description="Proton acceptor" evidence="7 8">
    <location>
        <position position="139"/>
    </location>
</feature>
<evidence type="ECO:0000256" key="1">
    <source>
        <dbReference type="ARBA" id="ARBA00001400"/>
    </source>
</evidence>
<dbReference type="InterPro" id="IPR018085">
    <property type="entry name" value="Ura-DNA_Glyclase_AS"/>
</dbReference>
<accession>A0A7S0ZGQ6</accession>
<evidence type="ECO:0000256" key="7">
    <source>
        <dbReference type="HAMAP-Rule" id="MF_03166"/>
    </source>
</evidence>
<dbReference type="FunFam" id="3.40.470.10:FF:000001">
    <property type="entry name" value="Uracil-DNA glycosylase"/>
    <property type="match status" value="1"/>
</dbReference>
<dbReference type="NCBIfam" id="NF003591">
    <property type="entry name" value="PRK05254.1-4"/>
    <property type="match status" value="1"/>
</dbReference>
<dbReference type="EC" id="3.2.2.27" evidence="3 7"/>
<sequence>MAPQKQLTLFFKRSAALASNGSPTEAFCTSTSLVSNKKRRSSMQACEQIQPMESSSVDKHETGTVQPPPFHHPLINLIPQQWQNALSSHFETDSFKSLCKFLDEEKRSSVTLYPPEKLVFSALHMTPLDDVKVVILGQDPYHQPKQAHGMSFSVPPGVPLPPSLRNIFTEIESDLGYTVSQHNGGLLIPWARQGVLLLNAVLSVRAGLANSHKGKGWEEFTDRVIDEICLKHQYRGVVFLLWGNYAKQKGSRIDKSVHVVFEANHPSPLSANRGGWFNCKHFSQTNEALKQMGLQPIDWSLKS</sequence>
<comment type="function">
    <text evidence="7 9">Excises uracil residues from the DNA which can arise as a result of misincorporation of dUMP residues by DNA polymerase or due to deamination of cytosine.</text>
</comment>
<dbReference type="GO" id="GO:0005634">
    <property type="term" value="C:nucleus"/>
    <property type="evidence" value="ECO:0007669"/>
    <property type="project" value="UniProtKB-SubCell"/>
</dbReference>
<evidence type="ECO:0000313" key="12">
    <source>
        <dbReference type="EMBL" id="CAD8821085.1"/>
    </source>
</evidence>
<dbReference type="GO" id="GO:0004844">
    <property type="term" value="F:uracil DNA N-glycosylase activity"/>
    <property type="evidence" value="ECO:0007669"/>
    <property type="project" value="UniProtKB-UniRule"/>
</dbReference>
<keyword evidence="5 7" id="KW-0378">Hydrolase</keyword>
<reference evidence="12" key="1">
    <citation type="submission" date="2021-01" db="EMBL/GenBank/DDBJ databases">
        <authorList>
            <person name="Corre E."/>
            <person name="Pelletier E."/>
            <person name="Niang G."/>
            <person name="Scheremetjew M."/>
            <person name="Finn R."/>
            <person name="Kale V."/>
            <person name="Holt S."/>
            <person name="Cochrane G."/>
            <person name="Meng A."/>
            <person name="Brown T."/>
            <person name="Cohen L."/>
        </authorList>
    </citation>
    <scope>NUCLEOTIDE SEQUENCE</scope>
    <source>
        <strain evidence="12">CCMP3278</strain>
    </source>
</reference>
<keyword evidence="6 7" id="KW-0234">DNA repair</keyword>
<dbReference type="Pfam" id="PF03167">
    <property type="entry name" value="UDG"/>
    <property type="match status" value="1"/>
</dbReference>
<dbReference type="GO" id="GO:0005739">
    <property type="term" value="C:mitochondrion"/>
    <property type="evidence" value="ECO:0007669"/>
    <property type="project" value="UniProtKB-SubCell"/>
</dbReference>
<dbReference type="InterPro" id="IPR002043">
    <property type="entry name" value="UDG_fam1"/>
</dbReference>
<dbReference type="NCBIfam" id="NF003589">
    <property type="entry name" value="PRK05254.1-2"/>
    <property type="match status" value="1"/>
</dbReference>